<name>A0ACC1A9Q5_9ROSI</name>
<dbReference type="EMBL" id="CM047908">
    <property type="protein sequence ID" value="KAJ0082980.1"/>
    <property type="molecule type" value="Genomic_DNA"/>
</dbReference>
<comment type="caution">
    <text evidence="1">The sequence shown here is derived from an EMBL/GenBank/DDBJ whole genome shotgun (WGS) entry which is preliminary data.</text>
</comment>
<sequence>MERSDTSMALAMVPVLNGTSNLVLKALQNEAQVALDFKAQLEEMKTKLDPMKAFLSTYNLRNHGDFLPRSCNMRNLIYEAMTYLQIANLEMNIGNMDHQPSAGISRLVD</sequence>
<organism evidence="1 2">
    <name type="scientific">Pistacia atlantica</name>
    <dbReference type="NCBI Taxonomy" id="434234"/>
    <lineage>
        <taxon>Eukaryota</taxon>
        <taxon>Viridiplantae</taxon>
        <taxon>Streptophyta</taxon>
        <taxon>Embryophyta</taxon>
        <taxon>Tracheophyta</taxon>
        <taxon>Spermatophyta</taxon>
        <taxon>Magnoliopsida</taxon>
        <taxon>eudicotyledons</taxon>
        <taxon>Gunneridae</taxon>
        <taxon>Pentapetalae</taxon>
        <taxon>rosids</taxon>
        <taxon>malvids</taxon>
        <taxon>Sapindales</taxon>
        <taxon>Anacardiaceae</taxon>
        <taxon>Pistacia</taxon>
    </lineage>
</organism>
<evidence type="ECO:0000313" key="1">
    <source>
        <dbReference type="EMBL" id="KAJ0082980.1"/>
    </source>
</evidence>
<dbReference type="Proteomes" id="UP001164250">
    <property type="component" value="Chromosome 12"/>
</dbReference>
<proteinExistence type="predicted"/>
<evidence type="ECO:0000313" key="2">
    <source>
        <dbReference type="Proteomes" id="UP001164250"/>
    </source>
</evidence>
<protein>
    <submittedName>
        <fullName evidence="1">Uncharacterized protein</fullName>
    </submittedName>
</protein>
<reference evidence="2" key="1">
    <citation type="journal article" date="2023" name="G3 (Bethesda)">
        <title>Genome assembly and association tests identify interacting loci associated with vigor, precocity, and sex in interspecific pistachio rootstocks.</title>
        <authorList>
            <person name="Palmer W."/>
            <person name="Jacygrad E."/>
            <person name="Sagayaradj S."/>
            <person name="Cavanaugh K."/>
            <person name="Han R."/>
            <person name="Bertier L."/>
            <person name="Beede B."/>
            <person name="Kafkas S."/>
            <person name="Golino D."/>
            <person name="Preece J."/>
            <person name="Michelmore R."/>
        </authorList>
    </citation>
    <scope>NUCLEOTIDE SEQUENCE [LARGE SCALE GENOMIC DNA]</scope>
</reference>
<gene>
    <name evidence="1" type="ORF">Patl1_09713</name>
</gene>
<accession>A0ACC1A9Q5</accession>
<keyword evidence="2" id="KW-1185">Reference proteome</keyword>